<dbReference type="Pfam" id="PF23666">
    <property type="entry name" value="Rcc01698_C"/>
    <property type="match status" value="1"/>
</dbReference>
<accession>A0A6I4UR89</accession>
<feature type="domain" description="Rcc01698-like C-terminal" evidence="2">
    <location>
        <begin position="481"/>
        <end position="577"/>
    </location>
</feature>
<dbReference type="InterPro" id="IPR056490">
    <property type="entry name" value="Rcc01698_C"/>
</dbReference>
<keyword evidence="4" id="KW-1185">Reference proteome</keyword>
<dbReference type="OrthoDB" id="8445115at2"/>
<sequence length="727" mass="75432">MATLVFTAIGTAIGGPLGGALGSLIGNRIDHAVLGGGGREGPRLKELGVSSSSYGSAIPRHHGRVRAPGTIVWATDLVERREESGGGKGRPSTSSYSYSVSFAVALSSRPIVRVGRIWADGNLLRGAAGDLKTGGTLRVYRGHGDQEPDPLIASAEPGCPAFRGLAYCVFESLELADFGNRIPTLTFEIIADEEPVTIGAVLEPLGEPVELDRPLTGLQGFSDEGGPLSLTLSAIGELYPLACDAGGASLSVRAADRVPGSVPVLPEATAAADGESFGTASGESWRRHADAAEVPDGLRYYDVARDYQPGLQRADGRARPGRSRAIEFPGALAAADARALANAAAARAAWSRETVAWRTAELDPELAPGAVVRVPGRTGNWLIESWEWREQGIELELRRLPRGPARQPAADPGEALPAADDLATPTVLAAYELPWDGSGTGVTAQAFAAVSSASRGWRGAALYVQQGAQLLPLGPSGQQRSVVGETVTGLPSSAGLLFDWRAELEVDLASADFVLDPATLAEIAGGANRALVGGEVLQFAGAERVTGARWRLSGLLRGRGGTEPIALQGHAPGSGFVLLDDRPVALDPAKLSEGAAAIAAIGLADPEPVTAPLEHAGSTRRPLAPVHGKAAAQADGGLLLTWRRRARGAWLWQDGVEVPLNEQAEAYLVGIGASDAPVLRWEPAVPRLEIGAAAWASIRAAHAGQPLWVRQVGTAALSPPLLLAIIA</sequence>
<organism evidence="3 4">
    <name type="scientific">Croceibacterium soli</name>
    <dbReference type="NCBI Taxonomy" id="1739690"/>
    <lineage>
        <taxon>Bacteria</taxon>
        <taxon>Pseudomonadati</taxon>
        <taxon>Pseudomonadota</taxon>
        <taxon>Alphaproteobacteria</taxon>
        <taxon>Sphingomonadales</taxon>
        <taxon>Erythrobacteraceae</taxon>
        <taxon>Croceibacterium</taxon>
    </lineage>
</organism>
<evidence type="ECO:0000259" key="2">
    <source>
        <dbReference type="Pfam" id="PF23666"/>
    </source>
</evidence>
<dbReference type="RefSeq" id="WP_160744930.1">
    <property type="nucleotide sequence ID" value="NZ_WTYK01000001.1"/>
</dbReference>
<comment type="caution">
    <text evidence="3">The sequence shown here is derived from an EMBL/GenBank/DDBJ whole genome shotgun (WGS) entry which is preliminary data.</text>
</comment>
<proteinExistence type="predicted"/>
<evidence type="ECO:0000259" key="1">
    <source>
        <dbReference type="Pfam" id="PF13550"/>
    </source>
</evidence>
<reference evidence="3 4" key="1">
    <citation type="submission" date="2019-12" db="EMBL/GenBank/DDBJ databases">
        <title>Genomic-based taxomic classification of the family Erythrobacteraceae.</title>
        <authorList>
            <person name="Xu L."/>
        </authorList>
    </citation>
    <scope>NUCLEOTIDE SEQUENCE [LARGE SCALE GENOMIC DNA]</scope>
    <source>
        <strain evidence="3 4">MCCC 1K02066</strain>
    </source>
</reference>
<dbReference type="AlphaFoldDB" id="A0A6I4UR89"/>
<feature type="domain" description="Tip attachment protein J" evidence="1">
    <location>
        <begin position="232"/>
        <end position="388"/>
    </location>
</feature>
<dbReference type="InterPro" id="IPR032876">
    <property type="entry name" value="J_dom"/>
</dbReference>
<name>A0A6I4UR89_9SPHN</name>
<dbReference type="Pfam" id="PF13550">
    <property type="entry name" value="Phage-tail_3"/>
    <property type="match status" value="1"/>
</dbReference>
<dbReference type="EMBL" id="WTYK01000001">
    <property type="protein sequence ID" value="MXP40057.1"/>
    <property type="molecule type" value="Genomic_DNA"/>
</dbReference>
<dbReference type="Proteomes" id="UP000469159">
    <property type="component" value="Unassembled WGS sequence"/>
</dbReference>
<protein>
    <submittedName>
        <fullName evidence="3">Uncharacterized protein</fullName>
    </submittedName>
</protein>
<evidence type="ECO:0000313" key="4">
    <source>
        <dbReference type="Proteomes" id="UP000469159"/>
    </source>
</evidence>
<evidence type="ECO:0000313" key="3">
    <source>
        <dbReference type="EMBL" id="MXP40057.1"/>
    </source>
</evidence>
<gene>
    <name evidence="3" type="ORF">GRI75_00170</name>
</gene>